<feature type="compositionally biased region" description="Basic and acidic residues" evidence="1">
    <location>
        <begin position="32"/>
        <end position="42"/>
    </location>
</feature>
<gene>
    <name evidence="2" type="ORF">PR048_030231</name>
</gene>
<name>A0ABQ9GB55_9NEOP</name>
<feature type="region of interest" description="Disordered" evidence="1">
    <location>
        <begin position="15"/>
        <end position="42"/>
    </location>
</feature>
<keyword evidence="3" id="KW-1185">Reference proteome</keyword>
<sequence>MYSCVEAEMSLDTRKHAGGKRGNTVQSGAARDIGDEDGRLRDEGGREGQLCMGTLGYLKHFGLNNFTCRAPELPHIETTASRVRTARRPAMNNTTTAARATRPKGRRCTRHATEGNEEDACFLRGISERPRARSKHARCDIAQLLLSRHAAVGTALRTSDFERSSMLKTAVATERLMQSETFWCEKDTNDVNNMKIARQDQSNTEKMTQIPQFIPELHEEDAAAKCESGDCVINTCHITATALSAVLLLVKNVTHNDEEVLNLVSKQRSSQSQVNRERLFPIVKIIIMLGRQNIPFRGHSDDSPVSAHDIVATTTQASLILRRVNFGDSNDLREDFITFIDTFGNLCEAANQPTEIQVDIFDFDRSLHRAGTEISLTGETLGAKVRSYKASYRTKHKLRYFMQRIGKFKFPVRLFIGVTYTARLLKYLRDRATLCDNQTPESHSGRPSFDSQSGRRNEMVGGNLRSPRKPADQRQKRGPSLEHGDRLRAASEISLEPIPTLQSGNPDFGFPRCSEITPCDC</sequence>
<reference evidence="2 3" key="1">
    <citation type="submission" date="2023-02" db="EMBL/GenBank/DDBJ databases">
        <title>LHISI_Scaffold_Assembly.</title>
        <authorList>
            <person name="Stuart O.P."/>
            <person name="Cleave R."/>
            <person name="Magrath M.J.L."/>
            <person name="Mikheyev A.S."/>
        </authorList>
    </citation>
    <scope>NUCLEOTIDE SEQUENCE [LARGE SCALE GENOMIC DNA]</scope>
    <source>
        <strain evidence="2">Daus_M_001</strain>
        <tissue evidence="2">Leg muscle</tissue>
    </source>
</reference>
<dbReference type="EMBL" id="JARBHB010000014">
    <property type="protein sequence ID" value="KAJ8868692.1"/>
    <property type="molecule type" value="Genomic_DNA"/>
</dbReference>
<evidence type="ECO:0000256" key="1">
    <source>
        <dbReference type="SAM" id="MobiDB-lite"/>
    </source>
</evidence>
<dbReference type="Proteomes" id="UP001159363">
    <property type="component" value="Chromosome 13"/>
</dbReference>
<feature type="compositionally biased region" description="Basic and acidic residues" evidence="1">
    <location>
        <begin position="469"/>
        <end position="489"/>
    </location>
</feature>
<evidence type="ECO:0000313" key="2">
    <source>
        <dbReference type="EMBL" id="KAJ8868692.1"/>
    </source>
</evidence>
<proteinExistence type="predicted"/>
<feature type="region of interest" description="Disordered" evidence="1">
    <location>
        <begin position="436"/>
        <end position="507"/>
    </location>
</feature>
<feature type="compositionally biased region" description="Basic residues" evidence="1">
    <location>
        <begin position="101"/>
        <end position="110"/>
    </location>
</feature>
<organism evidence="2 3">
    <name type="scientific">Dryococelus australis</name>
    <dbReference type="NCBI Taxonomy" id="614101"/>
    <lineage>
        <taxon>Eukaryota</taxon>
        <taxon>Metazoa</taxon>
        <taxon>Ecdysozoa</taxon>
        <taxon>Arthropoda</taxon>
        <taxon>Hexapoda</taxon>
        <taxon>Insecta</taxon>
        <taxon>Pterygota</taxon>
        <taxon>Neoptera</taxon>
        <taxon>Polyneoptera</taxon>
        <taxon>Phasmatodea</taxon>
        <taxon>Verophasmatodea</taxon>
        <taxon>Anareolatae</taxon>
        <taxon>Phasmatidae</taxon>
        <taxon>Eurycanthinae</taxon>
        <taxon>Dryococelus</taxon>
    </lineage>
</organism>
<accession>A0ABQ9GB55</accession>
<evidence type="ECO:0000313" key="3">
    <source>
        <dbReference type="Proteomes" id="UP001159363"/>
    </source>
</evidence>
<feature type="region of interest" description="Disordered" evidence="1">
    <location>
        <begin position="92"/>
        <end position="112"/>
    </location>
</feature>
<protein>
    <submittedName>
        <fullName evidence="2">Uncharacterized protein</fullName>
    </submittedName>
</protein>
<comment type="caution">
    <text evidence="2">The sequence shown here is derived from an EMBL/GenBank/DDBJ whole genome shotgun (WGS) entry which is preliminary data.</text>
</comment>